<reference evidence="2 3" key="1">
    <citation type="submission" date="2016-10" db="EMBL/GenBank/DDBJ databases">
        <authorList>
            <person name="de Groot N.N."/>
        </authorList>
    </citation>
    <scope>NUCLEOTIDE SEQUENCE [LARGE SCALE GENOMIC DNA]</scope>
    <source>
        <strain evidence="2 3">DSM 14045</strain>
    </source>
</reference>
<feature type="coiled-coil region" evidence="1">
    <location>
        <begin position="36"/>
        <end position="74"/>
    </location>
</feature>
<evidence type="ECO:0000313" key="3">
    <source>
        <dbReference type="Proteomes" id="UP000183918"/>
    </source>
</evidence>
<dbReference type="RefSeq" id="WP_074717550.1">
    <property type="nucleotide sequence ID" value="NZ_FNPG01000016.1"/>
</dbReference>
<dbReference type="SUPFAM" id="SSF58104">
    <property type="entry name" value="Methyl-accepting chemotaxis protein (MCP) signaling domain"/>
    <property type="match status" value="1"/>
</dbReference>
<evidence type="ECO:0000256" key="1">
    <source>
        <dbReference type="SAM" id="Coils"/>
    </source>
</evidence>
<evidence type="ECO:0000313" key="2">
    <source>
        <dbReference type="EMBL" id="SDY39201.1"/>
    </source>
</evidence>
<organism evidence="2 3">
    <name type="scientific">Lachnobacterium bovis DSM 14045</name>
    <dbReference type="NCBI Taxonomy" id="1122142"/>
    <lineage>
        <taxon>Bacteria</taxon>
        <taxon>Bacillati</taxon>
        <taxon>Bacillota</taxon>
        <taxon>Clostridia</taxon>
        <taxon>Lachnospirales</taxon>
        <taxon>Lachnospiraceae</taxon>
        <taxon>Lachnobacterium</taxon>
    </lineage>
</organism>
<keyword evidence="3" id="KW-1185">Reference proteome</keyword>
<evidence type="ECO:0008006" key="4">
    <source>
        <dbReference type="Google" id="ProtNLM"/>
    </source>
</evidence>
<dbReference type="Proteomes" id="UP000183918">
    <property type="component" value="Unassembled WGS sequence"/>
</dbReference>
<gene>
    <name evidence="2" type="ORF">SAMN02910414_01458</name>
</gene>
<feature type="coiled-coil region" evidence="1">
    <location>
        <begin position="190"/>
        <end position="217"/>
    </location>
</feature>
<proteinExistence type="predicted"/>
<dbReference type="STRING" id="1122142.SAMN02910414_01458"/>
<protein>
    <recommendedName>
        <fullName evidence="4">Methyl-accepting chemotaxis protein</fullName>
    </recommendedName>
</protein>
<accession>A0A1H3JH01</accession>
<keyword evidence="1" id="KW-0175">Coiled coil</keyword>
<sequence>MFGGKEGKKLSQEEASKYYNAITNLVEARDTWGANMEEMQLSREQMSADILQIKNNSKDNIDKANTNIESHQKNIKKIDDFTGAIKYERMRINELVDAMKKQGYSCEKIAKYSDSYKDVSDVFSAKNYDIEEDNQICIEELNHMINVGKEMEVETLSLAISARRNGKLGENILDNVEKVRQLSLKYADSASQVKTMLEEINNKLDSIEKLLQKTVKNVTESGEDAKEVALNNVYATQRLESIKFNEIIEYLASLKEALSINKKNDEEIVKTQERSLIQMEDINFEVIYQKNSSDELFDVVKPFFNAEYNSYEDDEN</sequence>
<dbReference type="OrthoDB" id="2047463at2"/>
<dbReference type="EMBL" id="FNPG01000016">
    <property type="protein sequence ID" value="SDY39201.1"/>
    <property type="molecule type" value="Genomic_DNA"/>
</dbReference>
<name>A0A1H3JH01_9FIRM</name>
<dbReference type="AlphaFoldDB" id="A0A1H3JH01"/>